<dbReference type="InterPro" id="IPR015915">
    <property type="entry name" value="Kelch-typ_b-propeller"/>
</dbReference>
<dbReference type="SMART" id="SM00612">
    <property type="entry name" value="Kelch"/>
    <property type="match status" value="6"/>
</dbReference>
<feature type="transmembrane region" description="Helical" evidence="5">
    <location>
        <begin position="1598"/>
        <end position="1621"/>
    </location>
</feature>
<comment type="caution">
    <text evidence="8">The sequence shown here is derived from an EMBL/GenBank/DDBJ whole genome shotgun (WGS) entry which is preliminary data.</text>
</comment>
<proteinExistence type="predicted"/>
<keyword evidence="5" id="KW-0812">Transmembrane</keyword>
<dbReference type="Gene3D" id="2.120.10.80">
    <property type="entry name" value="Kelch-type beta propeller"/>
    <property type="match status" value="1"/>
</dbReference>
<protein>
    <recommendedName>
        <fullName evidence="10">Kelch-like protein 8</fullName>
    </recommendedName>
</protein>
<dbReference type="Proteomes" id="UP000438429">
    <property type="component" value="Unassembled WGS sequence"/>
</dbReference>
<dbReference type="InterPro" id="IPR011333">
    <property type="entry name" value="SKP1/BTB/POZ_sf"/>
</dbReference>
<dbReference type="CDD" id="cd18448">
    <property type="entry name" value="BACK_KLHL8"/>
    <property type="match status" value="1"/>
</dbReference>
<dbReference type="CDD" id="cd00037">
    <property type="entry name" value="CLECT"/>
    <property type="match status" value="6"/>
</dbReference>
<dbReference type="InterPro" id="IPR006652">
    <property type="entry name" value="Kelch_1"/>
</dbReference>
<evidence type="ECO:0000256" key="4">
    <source>
        <dbReference type="SAM" id="MobiDB-lite"/>
    </source>
</evidence>
<feature type="domain" description="C-type lectin" evidence="6">
    <location>
        <begin position="949"/>
        <end position="1067"/>
    </location>
</feature>
<evidence type="ECO:0000256" key="1">
    <source>
        <dbReference type="ARBA" id="ARBA00022441"/>
    </source>
</evidence>
<dbReference type="FunFam" id="2.120.10.80:FF:000078">
    <property type="entry name" value="Kelch like family member 8"/>
    <property type="match status" value="1"/>
</dbReference>
<feature type="compositionally biased region" description="Basic and acidic residues" evidence="4">
    <location>
        <begin position="7"/>
        <end position="27"/>
    </location>
</feature>
<feature type="domain" description="C-type lectin" evidence="6">
    <location>
        <begin position="665"/>
        <end position="783"/>
    </location>
</feature>
<dbReference type="Pfam" id="PF24681">
    <property type="entry name" value="Kelch_KLHDC2_KLHL20_DRC7"/>
    <property type="match status" value="1"/>
</dbReference>
<accession>A0A6A4SMR7</accession>
<dbReference type="InterPro" id="IPR016187">
    <property type="entry name" value="CTDL_fold"/>
</dbReference>
<feature type="domain" description="C-type lectin" evidence="6">
    <location>
        <begin position="1097"/>
        <end position="1219"/>
    </location>
</feature>
<evidence type="ECO:0000259" key="6">
    <source>
        <dbReference type="PROSITE" id="PS50041"/>
    </source>
</evidence>
<dbReference type="SMART" id="SM00875">
    <property type="entry name" value="BACK"/>
    <property type="match status" value="1"/>
</dbReference>
<keyword evidence="5" id="KW-1133">Transmembrane helix</keyword>
<evidence type="ECO:0008006" key="10">
    <source>
        <dbReference type="Google" id="ProtNLM"/>
    </source>
</evidence>
<feature type="region of interest" description="Disordered" evidence="4">
    <location>
        <begin position="1"/>
        <end position="27"/>
    </location>
</feature>
<dbReference type="EMBL" id="VEVO01000014">
    <property type="protein sequence ID" value="KAF0031592.1"/>
    <property type="molecule type" value="Genomic_DNA"/>
</dbReference>
<dbReference type="CDD" id="cd18238">
    <property type="entry name" value="BTB_POZ_KLHL8"/>
    <property type="match status" value="1"/>
</dbReference>
<dbReference type="InterPro" id="IPR016186">
    <property type="entry name" value="C-type_lectin-like/link_sf"/>
</dbReference>
<reference evidence="8 9" key="1">
    <citation type="submission" date="2019-06" db="EMBL/GenBank/DDBJ databases">
        <title>Draft genomes of female and male turbot (Scophthalmus maximus).</title>
        <authorList>
            <person name="Xu H."/>
            <person name="Xu X.-W."/>
            <person name="Shao C."/>
            <person name="Chen S."/>
        </authorList>
    </citation>
    <scope>NUCLEOTIDE SEQUENCE [LARGE SCALE GENOMIC DNA]</scope>
    <source>
        <strain evidence="8">Ysfricsl-2016a</strain>
        <tissue evidence="8">Blood</tissue>
    </source>
</reference>
<feature type="domain" description="C-type lectin" evidence="6">
    <location>
        <begin position="596"/>
        <end position="646"/>
    </location>
</feature>
<dbReference type="FunFam" id="1.25.40.420:FF:000001">
    <property type="entry name" value="Kelch-like family member 12"/>
    <property type="match status" value="1"/>
</dbReference>
<dbReference type="SUPFAM" id="SSF117281">
    <property type="entry name" value="Kelch motif"/>
    <property type="match status" value="1"/>
</dbReference>
<evidence type="ECO:0000256" key="3">
    <source>
        <dbReference type="ARBA" id="ARBA00023157"/>
    </source>
</evidence>
<name>A0A6A4SMR7_SCOMX</name>
<dbReference type="Gene3D" id="3.10.100.10">
    <property type="entry name" value="Mannose-Binding Protein A, subunit A"/>
    <property type="match status" value="7"/>
</dbReference>
<evidence type="ECO:0000259" key="7">
    <source>
        <dbReference type="PROSITE" id="PS50097"/>
    </source>
</evidence>
<evidence type="ECO:0000313" key="8">
    <source>
        <dbReference type="EMBL" id="KAF0031592.1"/>
    </source>
</evidence>
<dbReference type="Gene3D" id="3.30.710.10">
    <property type="entry name" value="Potassium Channel Kv1.1, Chain A"/>
    <property type="match status" value="1"/>
</dbReference>
<evidence type="ECO:0000313" key="9">
    <source>
        <dbReference type="Proteomes" id="UP000438429"/>
    </source>
</evidence>
<evidence type="ECO:0000256" key="5">
    <source>
        <dbReference type="SAM" id="Phobius"/>
    </source>
</evidence>
<evidence type="ECO:0000256" key="2">
    <source>
        <dbReference type="ARBA" id="ARBA00022737"/>
    </source>
</evidence>
<dbReference type="PROSITE" id="PS50097">
    <property type="entry name" value="BTB"/>
    <property type="match status" value="1"/>
</dbReference>
<dbReference type="Pfam" id="PF00651">
    <property type="entry name" value="BTB"/>
    <property type="match status" value="1"/>
</dbReference>
<dbReference type="Pfam" id="PF01344">
    <property type="entry name" value="Kelch_1"/>
    <property type="match status" value="2"/>
</dbReference>
<keyword evidence="5" id="KW-0472">Membrane</keyword>
<dbReference type="PANTHER" id="PTHR22803">
    <property type="entry name" value="MANNOSE, PHOSPHOLIPASE, LECTIN RECEPTOR RELATED"/>
    <property type="match status" value="1"/>
</dbReference>
<dbReference type="PROSITE" id="PS50041">
    <property type="entry name" value="C_TYPE_LECTIN_2"/>
    <property type="match status" value="7"/>
</dbReference>
<dbReference type="SMART" id="SM00034">
    <property type="entry name" value="CLECT"/>
    <property type="match status" value="7"/>
</dbReference>
<dbReference type="Pfam" id="PF00059">
    <property type="entry name" value="Lectin_C"/>
    <property type="match status" value="7"/>
</dbReference>
<dbReference type="Gene3D" id="1.25.40.420">
    <property type="match status" value="1"/>
</dbReference>
<sequence>MAPGDVVPDHAKQLKTKEKRPVNRAPKADCEPDGSFVFEAHEAWKDFHNSLRHFYEVGELCDVTLKVGSRLIPCHKLVLACVIPYFRAMFLSEMSEAKQELIEIKDFDGDAIQDLVHFAYSSKLTLTVDNVQPLLYAACILQVELVARACCEYMKAHFHPTNCLAVRTFAESHNRVDLMDMADRYACEHFTEVVDCEDFTCVSPQHLRTLLSSSELNIHSETQVYNAAVKWLKANPQHHEAWLDQIMSQVRLPLLPVEFLTGTVAKDDMIKGNLSCRDLMDEARNYHLHLSNKVVPDFEYSIHTIPRKHTAGVLFCVGGRGGSGDPFRSIECYSVTKNSWFFGPEMNSRRRHVGVISVGGKVYAVGGHDGNEHLGNMEMFDPLTNKWMMKASMNTKRRGIALAALGGPIYAIGGLDDNSCFNDVERYDIESDCWSAVAPMNTPRGGVGSVALGSFVYAVGGNDGVASLSSVERFNPHLNKWIEVSEMGQRRAGNGVSKLNGCLYVVGGFDDNSPLSSVERFDPRMHRWQYVSELTTPRGGVGVATVMGRVFAVGGHNGNIYLNTVEAFEPRMNRASESIHNGSCDSEAGLSVIQVGSFHVFEIQLRFWMPNQPDNWQNEDCGHVVGSSYGQWNDENCNIKRKYICKHVNPNPGPQCDLANGWRPHGSNCYKLKADVRKSWAAARHDCVLEGGDLVSIASAADEQYVTGTLDPSRFDLWLGLSTLDQDGDFKWVDKSLITFSNYGAGWPRNTAGLWDCGQIFTGNYDGKWETTSCFKSLGYICEMTGGQNPKPTSAPELRCSGPDWYEFGEFCYKPFGDRKTWHGARDTCRSLGADLVSVLSMTEQSWLESYMYMATSDVWIGLNDLFVPGMFSWSDEHMVTFTYWAPGEPNNHDGFTEDCVKMLHQTGRWNDMSCTELNTYICKTPKAHYPVPSVRPTVYGCPQGWDAYGYSCYWTEETARSWSDAKAFCTEQDGFLLHIGDVYEQAHFTVALSGKMGLWWLGLRARGGTAGGVDYIWDDGSPLTFTHWDRDQPNNEDGTCVAMTTGQIGGFWDDKQCSEKHAFICERHRPDITPPTKPPTPPPAQGCADGWTAQPHFRHCYRLFHNVDWSLRKSWGAAHEDCVARGANLVSIHSQEEEEFLSVYSKASSKWIGLKHNPTEGGYSWSDGTPLSHTNWGRGEPNDHDGREECVEMVSSTNGTYSWWNDLNCDAHQDWICMIAKGKNPILPPVPPPPVPASSIDPPPPTASPCPDGYVSWYQSCYKLMEEPASWDAAQTACEQQGGNLASVDMSYDQAFLAGAVLQGRADAWIGLRRKDDGSYAWTDGWPVFFTQWGPGEPSNIKDEGCVSMHASRVFHGTWNDTRCDVAKPYICKISSESPPPTPVPGDGKCLPFWVPYGRHCYYVYDEQQGFSWPDSRHYCQSIRAELVSLHSRAEVEFVRNLNYTKRHHIWIGLTRDRNFGWGWTDKTSVGFLNWAPGEPNAAFHPGDVAEESCVEMYADGRWNDNNCLQKRGFACRHHQCEDLKKETLYIYSDEIQGDRVGFQSPEEKCVRKDLNRNIMNNRLTSYCNTLLSDYTTDDGGNPVYPTDGPDVNHAGAIAGGIIAAVLISIAIAGILYYVFSVRGYKLSSMSLPTKNAIVVDVPAFNNPNFGGESDT</sequence>
<dbReference type="PROSITE" id="PS00615">
    <property type="entry name" value="C_TYPE_LECTIN_1"/>
    <property type="match status" value="6"/>
</dbReference>
<feature type="domain" description="C-type lectin" evidence="6">
    <location>
        <begin position="1258"/>
        <end position="1374"/>
    </location>
</feature>
<keyword evidence="1" id="KW-0880">Kelch repeat</keyword>
<dbReference type="InterPro" id="IPR000210">
    <property type="entry name" value="BTB/POZ_dom"/>
</dbReference>
<dbReference type="SUPFAM" id="SSF56436">
    <property type="entry name" value="C-type lectin-like"/>
    <property type="match status" value="7"/>
</dbReference>
<gene>
    <name evidence="8" type="ORF">F2P81_016147</name>
</gene>
<dbReference type="Pfam" id="PF07707">
    <property type="entry name" value="BACK"/>
    <property type="match status" value="1"/>
</dbReference>
<keyword evidence="2" id="KW-0677">Repeat</keyword>
<dbReference type="InterPro" id="IPR018378">
    <property type="entry name" value="C-type_lectin_CS"/>
</dbReference>
<keyword evidence="3" id="KW-1015">Disulfide bond</keyword>
<dbReference type="SMART" id="SM00225">
    <property type="entry name" value="BTB"/>
    <property type="match status" value="1"/>
</dbReference>
<feature type="domain" description="C-type lectin" evidence="6">
    <location>
        <begin position="1398"/>
        <end position="1518"/>
    </location>
</feature>
<dbReference type="InterPro" id="IPR001304">
    <property type="entry name" value="C-type_lectin-like"/>
</dbReference>
<feature type="domain" description="C-type lectin" evidence="6">
    <location>
        <begin position="808"/>
        <end position="924"/>
    </location>
</feature>
<organism evidence="8 9">
    <name type="scientific">Scophthalmus maximus</name>
    <name type="common">Turbot</name>
    <name type="synonym">Psetta maxima</name>
    <dbReference type="NCBI Taxonomy" id="52904"/>
    <lineage>
        <taxon>Eukaryota</taxon>
        <taxon>Metazoa</taxon>
        <taxon>Chordata</taxon>
        <taxon>Craniata</taxon>
        <taxon>Vertebrata</taxon>
        <taxon>Euteleostomi</taxon>
        <taxon>Actinopterygii</taxon>
        <taxon>Neopterygii</taxon>
        <taxon>Teleostei</taxon>
        <taxon>Neoteleostei</taxon>
        <taxon>Acanthomorphata</taxon>
        <taxon>Carangaria</taxon>
        <taxon>Pleuronectiformes</taxon>
        <taxon>Pleuronectoidei</taxon>
        <taxon>Scophthalmidae</taxon>
        <taxon>Scophthalmus</taxon>
    </lineage>
</organism>
<dbReference type="InterPro" id="IPR050111">
    <property type="entry name" value="C-type_lectin/snaclec_domain"/>
</dbReference>
<feature type="domain" description="BTB" evidence="7">
    <location>
        <begin position="61"/>
        <end position="128"/>
    </location>
</feature>
<dbReference type="SUPFAM" id="SSF54695">
    <property type="entry name" value="POZ domain"/>
    <property type="match status" value="1"/>
</dbReference>
<dbReference type="InterPro" id="IPR011705">
    <property type="entry name" value="BACK"/>
</dbReference>